<feature type="transmembrane region" description="Helical" evidence="5">
    <location>
        <begin position="12"/>
        <end position="34"/>
    </location>
</feature>
<dbReference type="PROSITE" id="PS50109">
    <property type="entry name" value="HIS_KIN"/>
    <property type="match status" value="1"/>
</dbReference>
<dbReference type="GO" id="GO:0016301">
    <property type="term" value="F:kinase activity"/>
    <property type="evidence" value="ECO:0007669"/>
    <property type="project" value="UniProtKB-KW"/>
</dbReference>
<evidence type="ECO:0000256" key="4">
    <source>
        <dbReference type="SAM" id="Coils"/>
    </source>
</evidence>
<dbReference type="Gene3D" id="1.10.287.130">
    <property type="match status" value="1"/>
</dbReference>
<dbReference type="SUPFAM" id="SSF47384">
    <property type="entry name" value="Homodimeric domain of signal transducing histidine kinase"/>
    <property type="match status" value="1"/>
</dbReference>
<dbReference type="PANTHER" id="PTHR43065">
    <property type="entry name" value="SENSOR HISTIDINE KINASE"/>
    <property type="match status" value="1"/>
</dbReference>
<dbReference type="EC" id="2.7.13.3" evidence="2"/>
<evidence type="ECO:0000256" key="3">
    <source>
        <dbReference type="ARBA" id="ARBA00022553"/>
    </source>
</evidence>
<keyword evidence="5" id="KW-0472">Membrane</keyword>
<evidence type="ECO:0000259" key="6">
    <source>
        <dbReference type="PROSITE" id="PS50109"/>
    </source>
</evidence>
<keyword evidence="5" id="KW-1133">Transmembrane helix</keyword>
<evidence type="ECO:0000256" key="1">
    <source>
        <dbReference type="ARBA" id="ARBA00000085"/>
    </source>
</evidence>
<dbReference type="CDD" id="cd00082">
    <property type="entry name" value="HisKA"/>
    <property type="match status" value="1"/>
</dbReference>
<dbReference type="Pfam" id="PF02518">
    <property type="entry name" value="HATPase_c"/>
    <property type="match status" value="1"/>
</dbReference>
<keyword evidence="7" id="KW-0418">Kinase</keyword>
<dbReference type="InterPro" id="IPR003661">
    <property type="entry name" value="HisK_dim/P_dom"/>
</dbReference>
<dbReference type="Proteomes" id="UP001595722">
    <property type="component" value="Unassembled WGS sequence"/>
</dbReference>
<reference evidence="8" key="1">
    <citation type="journal article" date="2019" name="Int. J. Syst. Evol. Microbiol.">
        <title>The Global Catalogue of Microorganisms (GCM) 10K type strain sequencing project: providing services to taxonomists for standard genome sequencing and annotation.</title>
        <authorList>
            <consortium name="The Broad Institute Genomics Platform"/>
            <consortium name="The Broad Institute Genome Sequencing Center for Infectious Disease"/>
            <person name="Wu L."/>
            <person name="Ma J."/>
        </authorList>
    </citation>
    <scope>NUCLEOTIDE SEQUENCE [LARGE SCALE GENOMIC DNA]</scope>
    <source>
        <strain evidence="8">KCTC 42424</strain>
    </source>
</reference>
<keyword evidence="8" id="KW-1185">Reference proteome</keyword>
<keyword evidence="5" id="KW-0812">Transmembrane</keyword>
<dbReference type="PANTHER" id="PTHR43065:SF42">
    <property type="entry name" value="TWO-COMPONENT SENSOR PPRA"/>
    <property type="match status" value="1"/>
</dbReference>
<evidence type="ECO:0000256" key="5">
    <source>
        <dbReference type="SAM" id="Phobius"/>
    </source>
</evidence>
<dbReference type="Gene3D" id="3.30.565.10">
    <property type="entry name" value="Histidine kinase-like ATPase, C-terminal domain"/>
    <property type="match status" value="1"/>
</dbReference>
<organism evidence="7 8">
    <name type="scientific">Bacterioplanoides pacificum</name>
    <dbReference type="NCBI Taxonomy" id="1171596"/>
    <lineage>
        <taxon>Bacteria</taxon>
        <taxon>Pseudomonadati</taxon>
        <taxon>Pseudomonadota</taxon>
        <taxon>Gammaproteobacteria</taxon>
        <taxon>Oceanospirillales</taxon>
        <taxon>Oceanospirillaceae</taxon>
        <taxon>Bacterioplanoides</taxon>
    </lineage>
</organism>
<keyword evidence="4" id="KW-0175">Coiled coil</keyword>
<comment type="caution">
    <text evidence="7">The sequence shown here is derived from an EMBL/GenBank/DDBJ whole genome shotgun (WGS) entry which is preliminary data.</text>
</comment>
<evidence type="ECO:0000313" key="8">
    <source>
        <dbReference type="Proteomes" id="UP001595722"/>
    </source>
</evidence>
<dbReference type="RefSeq" id="WP_376867045.1">
    <property type="nucleotide sequence ID" value="NZ_JBHRYB010000013.1"/>
</dbReference>
<dbReference type="InterPro" id="IPR004358">
    <property type="entry name" value="Sig_transdc_His_kin-like_C"/>
</dbReference>
<dbReference type="SUPFAM" id="SSF55874">
    <property type="entry name" value="ATPase domain of HSP90 chaperone/DNA topoisomerase II/histidine kinase"/>
    <property type="match status" value="1"/>
</dbReference>
<proteinExistence type="predicted"/>
<dbReference type="PRINTS" id="PR00344">
    <property type="entry name" value="BCTRLSENSOR"/>
</dbReference>
<dbReference type="InterPro" id="IPR036097">
    <property type="entry name" value="HisK_dim/P_sf"/>
</dbReference>
<dbReference type="InterPro" id="IPR036890">
    <property type="entry name" value="HATPase_C_sf"/>
</dbReference>
<evidence type="ECO:0000256" key="2">
    <source>
        <dbReference type="ARBA" id="ARBA00012438"/>
    </source>
</evidence>
<dbReference type="EMBL" id="JBHRYB010000013">
    <property type="protein sequence ID" value="MFC3680940.1"/>
    <property type="molecule type" value="Genomic_DNA"/>
</dbReference>
<keyword evidence="7" id="KW-0808">Transferase</keyword>
<feature type="domain" description="Histidine kinase" evidence="6">
    <location>
        <begin position="298"/>
        <end position="542"/>
    </location>
</feature>
<comment type="catalytic activity">
    <reaction evidence="1">
        <text>ATP + protein L-histidine = ADP + protein N-phospho-L-histidine.</text>
        <dbReference type="EC" id="2.7.13.3"/>
    </reaction>
</comment>
<dbReference type="InterPro" id="IPR005467">
    <property type="entry name" value="His_kinase_dom"/>
</dbReference>
<dbReference type="InterPro" id="IPR003594">
    <property type="entry name" value="HATPase_dom"/>
</dbReference>
<gene>
    <name evidence="7" type="ORF">ACFOMG_12610</name>
</gene>
<dbReference type="SMART" id="SM00387">
    <property type="entry name" value="HATPase_c"/>
    <property type="match status" value="1"/>
</dbReference>
<accession>A0ABV7VUC2</accession>
<evidence type="ECO:0000313" key="7">
    <source>
        <dbReference type="EMBL" id="MFC3680940.1"/>
    </source>
</evidence>
<keyword evidence="3" id="KW-0597">Phosphoprotein</keyword>
<feature type="coiled-coil region" evidence="4">
    <location>
        <begin position="248"/>
        <end position="282"/>
    </location>
</feature>
<protein>
    <recommendedName>
        <fullName evidence="2">histidine kinase</fullName>
        <ecNumber evidence="2">2.7.13.3</ecNumber>
    </recommendedName>
</protein>
<name>A0ABV7VUC2_9GAMM</name>
<sequence length="544" mass="60938">MKAQLQSIESRLTLYVVIFSILLGVAFSAVQIGFDYVGDRQRFSLQTREMLARQEGSAALALYNYDDNALHTILESLQMNPAVVAAEVVEFGSEYKVHSGLTIDQRNRPDSRPHMQTFRRDLMEPQNYSSGQKNLGVLTVWADTRLLHQGFEQRAALTLVLDVLRNIVLAFVLIMVFRSRLTGPIRRLTSKILQVDPQAPVKMPLAVEKQLKGSELDDLIHKMNALLMSMDDEMNQRYLAEKQVRFLNEKLEEKVRDRTRALHESNQQLQSSLDELRQTQDLLVKAQHMAALGQLAGGMAHEINNPIAVVNSNLTTLADYLTDLIELGEKSAEAEAIIADGRIVAELKQLREQIDFDFIRDDAPDLVAASRQSICRVQNIVEELQTFVGGEDQERQLAQLSDLFWRAVDDNKLNDDNNIHISHNFDLVVDPLLCNTRQVTMVLGKILRNARDAMPEGGKIEAALLEEDDVLVLAVKDEGVGMSEEELLYATNPFFTRKEVGQGMGMGLTVAYNVMANHKGSLEIDSSPGSGTCVTLTFPLHPDD</sequence>